<evidence type="ECO:0000313" key="1">
    <source>
        <dbReference type="EMBL" id="RSI96981.1"/>
    </source>
</evidence>
<evidence type="ECO:0008006" key="3">
    <source>
        <dbReference type="Google" id="ProtNLM"/>
    </source>
</evidence>
<sequence length="35" mass="4210">MKTLIIVTHSDMEHSTINKRWIEELGKYLEEYTIS</sequence>
<reference evidence="1 2" key="1">
    <citation type="submission" date="2018-11" db="EMBL/GenBank/DDBJ databases">
        <title>Species Designations Belie Phenotypic and Genotypic Heterogeneity in Oral Streptococci.</title>
        <authorList>
            <person name="Velsko I."/>
        </authorList>
    </citation>
    <scope>NUCLEOTIDE SEQUENCE [LARGE SCALE GENOMIC DNA]</scope>
    <source>
        <strain evidence="1 2">BCC60</strain>
    </source>
</reference>
<dbReference type="AlphaFoldDB" id="A0A3R9K8U2"/>
<evidence type="ECO:0000313" key="2">
    <source>
        <dbReference type="Proteomes" id="UP000281657"/>
    </source>
</evidence>
<dbReference type="Proteomes" id="UP000281657">
    <property type="component" value="Unassembled WGS sequence"/>
</dbReference>
<name>A0A3R9K8U2_STRMT</name>
<proteinExistence type="predicted"/>
<gene>
    <name evidence="1" type="ORF">D8847_05935</name>
</gene>
<protein>
    <recommendedName>
        <fullName evidence="3">Flavodoxin-like fold domain-containing protein</fullName>
    </recommendedName>
</protein>
<comment type="caution">
    <text evidence="1">The sequence shown here is derived from an EMBL/GenBank/DDBJ whole genome shotgun (WGS) entry which is preliminary data.</text>
</comment>
<accession>A0A3R9K8U2</accession>
<dbReference type="EMBL" id="RJNY01000011">
    <property type="protein sequence ID" value="RSI96981.1"/>
    <property type="molecule type" value="Genomic_DNA"/>
</dbReference>
<organism evidence="1 2">
    <name type="scientific">Streptococcus mitis</name>
    <dbReference type="NCBI Taxonomy" id="28037"/>
    <lineage>
        <taxon>Bacteria</taxon>
        <taxon>Bacillati</taxon>
        <taxon>Bacillota</taxon>
        <taxon>Bacilli</taxon>
        <taxon>Lactobacillales</taxon>
        <taxon>Streptococcaceae</taxon>
        <taxon>Streptococcus</taxon>
        <taxon>Streptococcus mitis group</taxon>
    </lineage>
</organism>